<organism evidence="1 2">
    <name type="scientific">Artomyces pyxidatus</name>
    <dbReference type="NCBI Taxonomy" id="48021"/>
    <lineage>
        <taxon>Eukaryota</taxon>
        <taxon>Fungi</taxon>
        <taxon>Dikarya</taxon>
        <taxon>Basidiomycota</taxon>
        <taxon>Agaricomycotina</taxon>
        <taxon>Agaricomycetes</taxon>
        <taxon>Russulales</taxon>
        <taxon>Auriscalpiaceae</taxon>
        <taxon>Artomyces</taxon>
    </lineage>
</organism>
<keyword evidence="2" id="KW-1185">Reference proteome</keyword>
<reference evidence="1" key="2">
    <citation type="journal article" date="2022" name="New Phytol.">
        <title>Evolutionary transition to the ectomycorrhizal habit in the genomes of a hyperdiverse lineage of mushroom-forming fungi.</title>
        <authorList>
            <person name="Looney B."/>
            <person name="Miyauchi S."/>
            <person name="Morin E."/>
            <person name="Drula E."/>
            <person name="Courty P.E."/>
            <person name="Kohler A."/>
            <person name="Kuo A."/>
            <person name="LaButti K."/>
            <person name="Pangilinan J."/>
            <person name="Lipzen A."/>
            <person name="Riley R."/>
            <person name="Andreopoulos W."/>
            <person name="He G."/>
            <person name="Johnson J."/>
            <person name="Nolan M."/>
            <person name="Tritt A."/>
            <person name="Barry K.W."/>
            <person name="Grigoriev I.V."/>
            <person name="Nagy L.G."/>
            <person name="Hibbett D."/>
            <person name="Henrissat B."/>
            <person name="Matheny P.B."/>
            <person name="Labbe J."/>
            <person name="Martin F.M."/>
        </authorList>
    </citation>
    <scope>NUCLEOTIDE SEQUENCE</scope>
    <source>
        <strain evidence="1">HHB10654</strain>
    </source>
</reference>
<name>A0ACB8STD2_9AGAM</name>
<evidence type="ECO:0000313" key="1">
    <source>
        <dbReference type="EMBL" id="KAI0058971.1"/>
    </source>
</evidence>
<reference evidence="1" key="1">
    <citation type="submission" date="2021-03" db="EMBL/GenBank/DDBJ databases">
        <authorList>
            <consortium name="DOE Joint Genome Institute"/>
            <person name="Ahrendt S."/>
            <person name="Looney B.P."/>
            <person name="Miyauchi S."/>
            <person name="Morin E."/>
            <person name="Drula E."/>
            <person name="Courty P.E."/>
            <person name="Chicoki N."/>
            <person name="Fauchery L."/>
            <person name="Kohler A."/>
            <person name="Kuo A."/>
            <person name="Labutti K."/>
            <person name="Pangilinan J."/>
            <person name="Lipzen A."/>
            <person name="Riley R."/>
            <person name="Andreopoulos W."/>
            <person name="He G."/>
            <person name="Johnson J."/>
            <person name="Barry K.W."/>
            <person name="Grigoriev I.V."/>
            <person name="Nagy L."/>
            <person name="Hibbett D."/>
            <person name="Henrissat B."/>
            <person name="Matheny P.B."/>
            <person name="Labbe J."/>
            <person name="Martin F."/>
        </authorList>
    </citation>
    <scope>NUCLEOTIDE SEQUENCE</scope>
    <source>
        <strain evidence="1">HHB10654</strain>
    </source>
</reference>
<dbReference type="Proteomes" id="UP000814140">
    <property type="component" value="Unassembled WGS sequence"/>
</dbReference>
<gene>
    <name evidence="1" type="ORF">BV25DRAFT_1178005</name>
</gene>
<comment type="caution">
    <text evidence="1">The sequence shown here is derived from an EMBL/GenBank/DDBJ whole genome shotgun (WGS) entry which is preliminary data.</text>
</comment>
<protein>
    <submittedName>
        <fullName evidence="1">Uncharacterized protein</fullName>
    </submittedName>
</protein>
<proteinExistence type="predicted"/>
<sequence length="198" mass="22285">MGDLSTSPTKCVCREKAATLRRQWKRSGPVSSYSIPLLDGFCINMDNSAGYNPQVNRRTCDRSPPEPEVSPASLHWSRLEDLLIPYRKSAHPAVRKVRTNLGRSNPRSQEASETLGDQPIAIQKGGAHLTQIEVSKHPAEVGGRHRVCRMTKGHVMFHINEQSVWALDSCPRRHSKLALYWRRVRSVAFGRALRKLPA</sequence>
<dbReference type="EMBL" id="MU277230">
    <property type="protein sequence ID" value="KAI0058971.1"/>
    <property type="molecule type" value="Genomic_DNA"/>
</dbReference>
<accession>A0ACB8STD2</accession>
<evidence type="ECO:0000313" key="2">
    <source>
        <dbReference type="Proteomes" id="UP000814140"/>
    </source>
</evidence>